<evidence type="ECO:0000256" key="1">
    <source>
        <dbReference type="SAM" id="Phobius"/>
    </source>
</evidence>
<name>A0A552HP32_MICVR</name>
<proteinExistence type="predicted"/>
<gene>
    <name evidence="2" type="ORF">EWV77_12690</name>
</gene>
<keyword evidence="1" id="KW-0812">Transmembrane</keyword>
<keyword evidence="1" id="KW-0472">Membrane</keyword>
<evidence type="ECO:0000313" key="2">
    <source>
        <dbReference type="EMBL" id="TRU72963.1"/>
    </source>
</evidence>
<accession>A0A552HP32</accession>
<protein>
    <submittedName>
        <fullName evidence="2">Uncharacterized protein</fullName>
    </submittedName>
</protein>
<feature type="transmembrane region" description="Helical" evidence="1">
    <location>
        <begin position="46"/>
        <end position="68"/>
    </location>
</feature>
<reference evidence="2 3" key="1">
    <citation type="submission" date="2019-01" db="EMBL/GenBank/DDBJ databases">
        <title>Coherence of Microcystis species and biogeography revealed through population genomics.</title>
        <authorList>
            <person name="Perez-Carrascal O.M."/>
            <person name="Terrat Y."/>
            <person name="Giani A."/>
            <person name="Fortin N."/>
            <person name="Tromas N."/>
            <person name="Shapiro B.J."/>
        </authorList>
    </citation>
    <scope>NUCLEOTIDE SEQUENCE [LARGE SCALE GENOMIC DNA]</scope>
    <source>
        <strain evidence="2">Mv_BB_P_19951000_S68D</strain>
    </source>
</reference>
<dbReference type="EMBL" id="SFAZ01000183">
    <property type="protein sequence ID" value="TRU72963.1"/>
    <property type="molecule type" value="Genomic_DNA"/>
</dbReference>
<sequence>MGKSVISYQLSVISYQLSVISISATEVRLSSCYRFKILKISDKFDLIVVFIDRLLVSCLFLSSCLGVYCLLTQEKIFDFCRRATDRG</sequence>
<organism evidence="2 3">
    <name type="scientific">Microcystis viridis Mv_BB_P_19951000_S68D</name>
    <dbReference type="NCBI Taxonomy" id="2486270"/>
    <lineage>
        <taxon>Bacteria</taxon>
        <taxon>Bacillati</taxon>
        <taxon>Cyanobacteriota</taxon>
        <taxon>Cyanophyceae</taxon>
        <taxon>Oscillatoriophycideae</taxon>
        <taxon>Chroococcales</taxon>
        <taxon>Microcystaceae</taxon>
        <taxon>Microcystis</taxon>
    </lineage>
</organism>
<dbReference type="Proteomes" id="UP000320674">
    <property type="component" value="Unassembled WGS sequence"/>
</dbReference>
<comment type="caution">
    <text evidence="2">The sequence shown here is derived from an EMBL/GenBank/DDBJ whole genome shotgun (WGS) entry which is preliminary data.</text>
</comment>
<keyword evidence="1" id="KW-1133">Transmembrane helix</keyword>
<evidence type="ECO:0000313" key="3">
    <source>
        <dbReference type="Proteomes" id="UP000320674"/>
    </source>
</evidence>
<dbReference type="AlphaFoldDB" id="A0A552HP32"/>